<protein>
    <submittedName>
        <fullName evidence="1">Uncharacterized protein</fullName>
    </submittedName>
</protein>
<dbReference type="EMBL" id="BNJG01000001">
    <property type="protein sequence ID" value="GHO53072.1"/>
    <property type="molecule type" value="Genomic_DNA"/>
</dbReference>
<name>A0ABQ3UK80_9CHLR</name>
<keyword evidence="2" id="KW-1185">Reference proteome</keyword>
<sequence length="334" mass="38951">MSVDWLDYIPFNYKRYVQEILPAFEQACIGNPKPIEALLQTATTFAFSPGSTCPIPLTGEHVEKLLNTRYNFQGLFDAETSHALKEGAPCDIWRHMAQIIPTLEGKTMRTLGKYGNLLHSHVFSTFCCELPPPLKKITGMLQDYPFILNEDVYDWLEYCDRDSEIEAIWSVFRQLPPSELAHKLPLLNSDNELILLSYGHRAFTGAVNEHISSFITCEEAQNLLQLRTRDTPLLESIVSCCVRDGRSKDWSIDITRIDPQMVKHIETVFPWQPNGEKFDIEERALFDYWMQEHNEEMQGFIQRYHENLWRIEDELLHRVRFAVERGWGLLKLQR</sequence>
<accession>A0ABQ3UK80</accession>
<comment type="caution">
    <text evidence="1">The sequence shown here is derived from an EMBL/GenBank/DDBJ whole genome shotgun (WGS) entry which is preliminary data.</text>
</comment>
<dbReference type="Proteomes" id="UP000654345">
    <property type="component" value="Unassembled WGS sequence"/>
</dbReference>
<gene>
    <name evidence="1" type="ORF">KSB_15470</name>
</gene>
<evidence type="ECO:0000313" key="2">
    <source>
        <dbReference type="Proteomes" id="UP000654345"/>
    </source>
</evidence>
<reference evidence="1 2" key="1">
    <citation type="journal article" date="2021" name="Int. J. Syst. Evol. Microbiol.">
        <title>Reticulibacter mediterranei gen. nov., sp. nov., within the new family Reticulibacteraceae fam. nov., and Ktedonospora formicarum gen. nov., sp. nov., Ktedonobacter robiniae sp. nov., Dictyobacter formicarum sp. nov. and Dictyobacter arantiisoli sp. nov., belonging to the class Ktedonobacteria.</title>
        <authorList>
            <person name="Yabe S."/>
            <person name="Zheng Y."/>
            <person name="Wang C.M."/>
            <person name="Sakai Y."/>
            <person name="Abe K."/>
            <person name="Yokota A."/>
            <person name="Donadio S."/>
            <person name="Cavaletti L."/>
            <person name="Monciardini P."/>
        </authorList>
    </citation>
    <scope>NUCLEOTIDE SEQUENCE [LARGE SCALE GENOMIC DNA]</scope>
    <source>
        <strain evidence="1 2">SOSP1-30</strain>
    </source>
</reference>
<proteinExistence type="predicted"/>
<dbReference type="RefSeq" id="WP_201369921.1">
    <property type="nucleotide sequence ID" value="NZ_BNJG01000001.1"/>
</dbReference>
<evidence type="ECO:0000313" key="1">
    <source>
        <dbReference type="EMBL" id="GHO53072.1"/>
    </source>
</evidence>
<organism evidence="1 2">
    <name type="scientific">Ktedonobacter robiniae</name>
    <dbReference type="NCBI Taxonomy" id="2778365"/>
    <lineage>
        <taxon>Bacteria</taxon>
        <taxon>Bacillati</taxon>
        <taxon>Chloroflexota</taxon>
        <taxon>Ktedonobacteria</taxon>
        <taxon>Ktedonobacterales</taxon>
        <taxon>Ktedonobacteraceae</taxon>
        <taxon>Ktedonobacter</taxon>
    </lineage>
</organism>